<feature type="transmembrane region" description="Helical" evidence="1">
    <location>
        <begin position="80"/>
        <end position="97"/>
    </location>
</feature>
<dbReference type="Proteomes" id="UP000031890">
    <property type="component" value="Chromosome"/>
</dbReference>
<keyword evidence="1" id="KW-1133">Transmembrane helix</keyword>
<dbReference type="HOGENOM" id="CLU_1892705_0_0_11"/>
<dbReference type="AlphaFoldDB" id="A0A0B6F2X1"/>
<evidence type="ECO:0000313" key="3">
    <source>
        <dbReference type="Proteomes" id="UP000031890"/>
    </source>
</evidence>
<keyword evidence="1" id="KW-0472">Membrane</keyword>
<dbReference type="EMBL" id="CP010827">
    <property type="protein sequence ID" value="AJI78810.1"/>
    <property type="molecule type" value="Genomic_DNA"/>
</dbReference>
<organism evidence="2 3">
    <name type="scientific">Corynebacterium singulare</name>
    <dbReference type="NCBI Taxonomy" id="161899"/>
    <lineage>
        <taxon>Bacteria</taxon>
        <taxon>Bacillati</taxon>
        <taxon>Actinomycetota</taxon>
        <taxon>Actinomycetes</taxon>
        <taxon>Mycobacteriales</taxon>
        <taxon>Corynebacteriaceae</taxon>
        <taxon>Corynebacterium</taxon>
    </lineage>
</organism>
<feature type="transmembrane region" description="Helical" evidence="1">
    <location>
        <begin position="42"/>
        <end position="59"/>
    </location>
</feature>
<keyword evidence="1" id="KW-0812">Transmembrane</keyword>
<sequence length="134" mass="14735">MSDDLKIIHDVQKRTTWKQSWWAVAIVALGVGGGIALFKLSWWYGLAVLVPTFVLGYLLKDKIANPFVRVNPNMGPSNDRATWSRVLLGGAMMFSTVPTPDTWPWMVVCGVVVSAATAWGLYENRNAAVKGVNV</sequence>
<gene>
    <name evidence="2" type="ORF">CSING_06385</name>
</gene>
<dbReference type="RefSeq" id="WP_042530648.1">
    <property type="nucleotide sequence ID" value="NZ_CP010827.1"/>
</dbReference>
<feature type="transmembrane region" description="Helical" evidence="1">
    <location>
        <begin position="20"/>
        <end position="36"/>
    </location>
</feature>
<dbReference type="OrthoDB" id="4407174at2"/>
<accession>A0A0B6F2X1</accession>
<evidence type="ECO:0000313" key="2">
    <source>
        <dbReference type="EMBL" id="AJI78810.1"/>
    </source>
</evidence>
<dbReference type="KEGG" id="csx:CSING_06385"/>
<proteinExistence type="predicted"/>
<protein>
    <submittedName>
        <fullName evidence="2">Uncharacterized protein</fullName>
    </submittedName>
</protein>
<feature type="transmembrane region" description="Helical" evidence="1">
    <location>
        <begin position="103"/>
        <end position="122"/>
    </location>
</feature>
<name>A0A0B6F2X1_9CORY</name>
<evidence type="ECO:0000256" key="1">
    <source>
        <dbReference type="SAM" id="Phobius"/>
    </source>
</evidence>
<reference evidence="2 3" key="1">
    <citation type="journal article" date="2015" name="Genome Announc.">
        <title>Complete Genome Sequence and Annotation of Corynebacterium singulare DSM 44357, Isolated from a Human Semen Specimen.</title>
        <authorList>
            <person name="Merten M."/>
            <person name="Brinkrolf K."/>
            <person name="Albersmeier A."/>
            <person name="Kutter Y."/>
            <person name="Ruckert C."/>
            <person name="Tauch A."/>
        </authorList>
    </citation>
    <scope>NUCLEOTIDE SEQUENCE [LARGE SCALE GENOMIC DNA]</scope>
    <source>
        <strain evidence="2">IBS B52218</strain>
    </source>
</reference>